<dbReference type="SUPFAM" id="SSF53756">
    <property type="entry name" value="UDP-Glycosyltransferase/glycogen phosphorylase"/>
    <property type="match status" value="2"/>
</dbReference>
<dbReference type="EC" id="2.4.1.1" evidence="2"/>
<keyword evidence="2" id="KW-0663">Pyridoxal phosphate</keyword>
<evidence type="ECO:0000256" key="1">
    <source>
        <dbReference type="ARBA" id="ARBA00006047"/>
    </source>
</evidence>
<dbReference type="AlphaFoldDB" id="A0AAW1RE89"/>
<gene>
    <name evidence="3" type="ORF">WJX81_005484</name>
</gene>
<dbReference type="PANTHER" id="PTHR11468">
    <property type="entry name" value="GLYCOGEN PHOSPHORYLASE"/>
    <property type="match status" value="1"/>
</dbReference>
<keyword evidence="2" id="KW-0119">Carbohydrate metabolism</keyword>
<evidence type="ECO:0000313" key="4">
    <source>
        <dbReference type="Proteomes" id="UP001445335"/>
    </source>
</evidence>
<organism evidence="3 4">
    <name type="scientific">Elliptochloris bilobata</name>
    <dbReference type="NCBI Taxonomy" id="381761"/>
    <lineage>
        <taxon>Eukaryota</taxon>
        <taxon>Viridiplantae</taxon>
        <taxon>Chlorophyta</taxon>
        <taxon>core chlorophytes</taxon>
        <taxon>Trebouxiophyceae</taxon>
        <taxon>Trebouxiophyceae incertae sedis</taxon>
        <taxon>Elliptochloris clade</taxon>
        <taxon>Elliptochloris</taxon>
    </lineage>
</organism>
<sequence>MADTYTQSDVLSVEQSIVGHVEYTLARSRYKFDDQEAYQATSLSLRDRLIESWNDTQQYFKHVRMAYLAVVASHTVNGVAAIHSDIIRDTIFKPFADLFPEKFQNKTNGVTPRRWLAFCNPPLRDLITQTLGTDAWINDLYQLQGVLPVVVGAQVGAAAHGAARLRVARMLHSHSPLTSALRLEKSRELAQTIQGSMAAMRAKTRDLELLAEELDTFGAWGGSRAA</sequence>
<name>A0AAW1RE89_9CHLO</name>
<dbReference type="GO" id="GO:0005737">
    <property type="term" value="C:cytoplasm"/>
    <property type="evidence" value="ECO:0007669"/>
    <property type="project" value="TreeGrafter"/>
</dbReference>
<keyword evidence="2" id="KW-0808">Transferase</keyword>
<keyword evidence="4" id="KW-1185">Reference proteome</keyword>
<proteinExistence type="inferred from homology"/>
<dbReference type="GO" id="GO:0008184">
    <property type="term" value="F:glycogen phosphorylase activity"/>
    <property type="evidence" value="ECO:0007669"/>
    <property type="project" value="InterPro"/>
</dbReference>
<comment type="function">
    <text evidence="2">Allosteric enzyme that catalyzes the rate-limiting step in glycogen catabolism, the phosphorolytic cleavage of glycogen to produce glucose-1-phosphate, and plays a central role in maintaining cellular and organismal glucose homeostasis.</text>
</comment>
<keyword evidence="2" id="KW-0328">Glycosyltransferase</keyword>
<dbReference type="GO" id="GO:0005980">
    <property type="term" value="P:glycogen catabolic process"/>
    <property type="evidence" value="ECO:0007669"/>
    <property type="project" value="TreeGrafter"/>
</dbReference>
<dbReference type="EMBL" id="JALJOU010000044">
    <property type="protein sequence ID" value="KAK9831883.1"/>
    <property type="molecule type" value="Genomic_DNA"/>
</dbReference>
<comment type="caution">
    <text evidence="3">The sequence shown here is derived from an EMBL/GenBank/DDBJ whole genome shotgun (WGS) entry which is preliminary data.</text>
</comment>
<dbReference type="GO" id="GO:0030170">
    <property type="term" value="F:pyridoxal phosphate binding"/>
    <property type="evidence" value="ECO:0007669"/>
    <property type="project" value="TreeGrafter"/>
</dbReference>
<evidence type="ECO:0000313" key="3">
    <source>
        <dbReference type="EMBL" id="KAK9831883.1"/>
    </source>
</evidence>
<dbReference type="PANTHER" id="PTHR11468:SF30">
    <property type="entry name" value="ALPHA-1,4 GLUCAN PHOSPHORYLASE"/>
    <property type="match status" value="1"/>
</dbReference>
<reference evidence="3 4" key="1">
    <citation type="journal article" date="2024" name="Nat. Commun.">
        <title>Phylogenomics reveals the evolutionary origins of lichenization in chlorophyte algae.</title>
        <authorList>
            <person name="Puginier C."/>
            <person name="Libourel C."/>
            <person name="Otte J."/>
            <person name="Skaloud P."/>
            <person name="Haon M."/>
            <person name="Grisel S."/>
            <person name="Petersen M."/>
            <person name="Berrin J.G."/>
            <person name="Delaux P.M."/>
            <person name="Dal Grande F."/>
            <person name="Keller J."/>
        </authorList>
    </citation>
    <scope>NUCLEOTIDE SEQUENCE [LARGE SCALE GENOMIC DNA]</scope>
    <source>
        <strain evidence="3 4">SAG 245.80</strain>
    </source>
</reference>
<dbReference type="Pfam" id="PF00343">
    <property type="entry name" value="Phosphorylase"/>
    <property type="match status" value="1"/>
</dbReference>
<comment type="similarity">
    <text evidence="1 2">Belongs to the glycogen phosphorylase family.</text>
</comment>
<comment type="catalytic activity">
    <reaction evidence="2">
        <text>[(1-&gt;4)-alpha-D-glucosyl](n) + phosphate = [(1-&gt;4)-alpha-D-glucosyl](n-1) + alpha-D-glucose 1-phosphate</text>
        <dbReference type="Rhea" id="RHEA:41732"/>
        <dbReference type="Rhea" id="RHEA-COMP:9584"/>
        <dbReference type="Rhea" id="RHEA-COMP:9586"/>
        <dbReference type="ChEBI" id="CHEBI:15444"/>
        <dbReference type="ChEBI" id="CHEBI:43474"/>
        <dbReference type="ChEBI" id="CHEBI:58601"/>
        <dbReference type="EC" id="2.4.1.1"/>
    </reaction>
</comment>
<dbReference type="Proteomes" id="UP001445335">
    <property type="component" value="Unassembled WGS sequence"/>
</dbReference>
<comment type="cofactor">
    <cofactor evidence="2">
        <name>pyridoxal 5'-phosphate</name>
        <dbReference type="ChEBI" id="CHEBI:597326"/>
    </cofactor>
</comment>
<dbReference type="Gene3D" id="3.40.50.2000">
    <property type="entry name" value="Glycogen Phosphorylase B"/>
    <property type="match status" value="3"/>
</dbReference>
<accession>A0AAW1RE89</accession>
<dbReference type="InterPro" id="IPR000811">
    <property type="entry name" value="Glyco_trans_35"/>
</dbReference>
<evidence type="ECO:0000256" key="2">
    <source>
        <dbReference type="RuleBase" id="RU000587"/>
    </source>
</evidence>
<protein>
    <recommendedName>
        <fullName evidence="2">Alpha-1,4 glucan phosphorylase</fullName>
        <ecNumber evidence="2">2.4.1.1</ecNumber>
    </recommendedName>
</protein>